<dbReference type="EMBL" id="AUZH01000026">
    <property type="protein sequence ID" value="KFN87246.1"/>
    <property type="molecule type" value="Genomic_DNA"/>
</dbReference>
<organism evidence="1 3">
    <name type="scientific">Streptococcus equinus JB1</name>
    <dbReference type="NCBI Taxonomy" id="1294274"/>
    <lineage>
        <taxon>Bacteria</taxon>
        <taxon>Bacillati</taxon>
        <taxon>Bacillota</taxon>
        <taxon>Bacilli</taxon>
        <taxon>Lactobacillales</taxon>
        <taxon>Streptococcaceae</taxon>
        <taxon>Streptococcus</taxon>
    </lineage>
</organism>
<evidence type="ECO:0008006" key="5">
    <source>
        <dbReference type="Google" id="ProtNLM"/>
    </source>
</evidence>
<protein>
    <recommendedName>
        <fullName evidence="5">Phage protein</fullName>
    </recommendedName>
</protein>
<evidence type="ECO:0000313" key="2">
    <source>
        <dbReference type="EMBL" id="SFL16062.1"/>
    </source>
</evidence>
<dbReference type="EMBL" id="FOTG01000003">
    <property type="protein sequence ID" value="SFL16062.1"/>
    <property type="molecule type" value="Genomic_DNA"/>
</dbReference>
<keyword evidence="4" id="KW-1185">Reference proteome</keyword>
<dbReference type="AlphaFoldDB" id="A0A091BNI6"/>
<gene>
    <name evidence="1" type="ORF">H702_07140</name>
    <name evidence="2" type="ORF">SAMN02910290_00699</name>
</gene>
<evidence type="ECO:0000313" key="3">
    <source>
        <dbReference type="Proteomes" id="UP000029382"/>
    </source>
</evidence>
<name>A0A091BNI6_STREI</name>
<sequence>MIKKYIKTTPIEAVQVTEGNREEVREFANNQPVIFGDKFNYHDIETLEGTMFFEDGDYLIKNQTGECYVCKKEIFEKTYKEIE</sequence>
<dbReference type="RefSeq" id="WP_039697021.1">
    <property type="nucleotide sequence ID" value="NZ_AUZH01000026.1"/>
</dbReference>
<comment type="caution">
    <text evidence="1">The sequence shown here is derived from an EMBL/GenBank/DDBJ whole genome shotgun (WGS) entry which is preliminary data.</text>
</comment>
<proteinExistence type="predicted"/>
<evidence type="ECO:0000313" key="1">
    <source>
        <dbReference type="EMBL" id="KFN87246.1"/>
    </source>
</evidence>
<dbReference type="Proteomes" id="UP000182793">
    <property type="component" value="Unassembled WGS sequence"/>
</dbReference>
<reference evidence="2 4" key="2">
    <citation type="submission" date="2016-10" db="EMBL/GenBank/DDBJ databases">
        <authorList>
            <person name="Varghese N."/>
            <person name="Submissions S."/>
        </authorList>
    </citation>
    <scope>NUCLEOTIDE SEQUENCE [LARGE SCALE GENOMIC DNA]</scope>
    <source>
        <strain evidence="2 4">JB1</strain>
    </source>
</reference>
<reference evidence="1 3" key="1">
    <citation type="journal article" date="2014" name="Genome Announc.">
        <title>Draft Genome Sequences of Streptococcus bovis Strains ATCC 33317 and JB1.</title>
        <authorList>
            <person name="Benahmed F.H."/>
            <person name="Gopinath G.R."/>
            <person name="Harbottle H."/>
            <person name="Cotta M.A."/>
            <person name="Luo Y."/>
            <person name="Henderson C."/>
            <person name="Teri P."/>
            <person name="Soppet D."/>
            <person name="Rasmussen M."/>
            <person name="Whitehead T.R."/>
            <person name="Davidson M."/>
        </authorList>
    </citation>
    <scope>NUCLEOTIDE SEQUENCE [LARGE SCALE GENOMIC DNA]</scope>
    <source>
        <strain evidence="1 3">JB1</strain>
    </source>
</reference>
<evidence type="ECO:0000313" key="4">
    <source>
        <dbReference type="Proteomes" id="UP000182793"/>
    </source>
</evidence>
<dbReference type="Proteomes" id="UP000029382">
    <property type="component" value="Unassembled WGS sequence"/>
</dbReference>
<accession>A0A091BNI6</accession>